<protein>
    <submittedName>
        <fullName evidence="6">Family 3 extracellular solute-binding protein</fullName>
    </submittedName>
</protein>
<dbReference type="InterPro" id="IPR051455">
    <property type="entry name" value="Bact_solute-bind_prot3"/>
</dbReference>
<dbReference type="Gene3D" id="3.40.190.10">
    <property type="entry name" value="Periplasmic binding protein-like II"/>
    <property type="match status" value="2"/>
</dbReference>
<proteinExistence type="inferred from homology"/>
<comment type="similarity">
    <text evidence="1">Belongs to the bacterial solute-binding protein 3 family.</text>
</comment>
<feature type="transmembrane region" description="Helical" evidence="4">
    <location>
        <begin position="55"/>
        <end position="79"/>
    </location>
</feature>
<keyword evidence="3" id="KW-0732">Signal</keyword>
<dbReference type="HOGENOM" id="CLU_019602_3_2_5"/>
<dbReference type="PANTHER" id="PTHR30085:SF7">
    <property type="entry name" value="AMINO-ACID ABC TRANSPORTER-BINDING PROTEIN YHDW-RELATED"/>
    <property type="match status" value="1"/>
</dbReference>
<keyword evidence="7" id="KW-1185">Reference proteome</keyword>
<sequence length="396" mass="42592">MSAVKALTVALWRGMCGSPAIGRIKATVDGRPQLSLGYDPVECSAKGSLEVLMKVAMRCVALILAIGSMVGGFCVPAWGETSVLDAIRKRGHVVCGVSDHAPGFSEVSGSGTWSGLDVEFCSALAVAVLGNKDSVKFLSLMPSDKFNALRDNEIDVLMGATAWTLTRDTELGARFAATLYYDGQGFLVPRNHSISSVLELSGASICVLPGSTDDSAIADYFGVRKMRYQLITSDRWDELVKTYASGGCTVLTGDVSLLAYERSRLANGADHMLLPEYISKEPLGPAVKIGHDSWFAVVRWTFMALVAAEELGVNSSNVDMMKASPVHDIRRFLGLEADVGAPLGLSRDWAYQVVRQVGNYSEVFDRTLGQGSALKLDRGLNNLWTKGGLMYSAPMR</sequence>
<keyword evidence="4" id="KW-1133">Transmembrane helix</keyword>
<organism evidence="6 7">
    <name type="scientific">Hyphomicrobium denitrificans 1NES1</name>
    <dbReference type="NCBI Taxonomy" id="670307"/>
    <lineage>
        <taxon>Bacteria</taxon>
        <taxon>Pseudomonadati</taxon>
        <taxon>Pseudomonadota</taxon>
        <taxon>Alphaproteobacteria</taxon>
        <taxon>Hyphomicrobiales</taxon>
        <taxon>Hyphomicrobiaceae</taxon>
        <taxon>Hyphomicrobium</taxon>
    </lineage>
</organism>
<feature type="domain" description="Solute-binding protein family 3/N-terminal" evidence="5">
    <location>
        <begin position="92"/>
        <end position="314"/>
    </location>
</feature>
<evidence type="ECO:0000256" key="4">
    <source>
        <dbReference type="SAM" id="Phobius"/>
    </source>
</evidence>
<accession>N0B7A4</accession>
<gene>
    <name evidence="6" type="ORF">HYPDE_32263</name>
</gene>
<evidence type="ECO:0000256" key="1">
    <source>
        <dbReference type="ARBA" id="ARBA00010333"/>
    </source>
</evidence>
<dbReference type="GO" id="GO:0006865">
    <property type="term" value="P:amino acid transport"/>
    <property type="evidence" value="ECO:0007669"/>
    <property type="project" value="TreeGrafter"/>
</dbReference>
<dbReference type="EMBL" id="CP005587">
    <property type="protein sequence ID" value="AGK58127.1"/>
    <property type="molecule type" value="Genomic_DNA"/>
</dbReference>
<dbReference type="CDD" id="cd13692">
    <property type="entry name" value="PBP2_BztA"/>
    <property type="match status" value="1"/>
</dbReference>
<name>N0B7A4_9HYPH</name>
<evidence type="ECO:0000313" key="7">
    <source>
        <dbReference type="Proteomes" id="UP000005952"/>
    </source>
</evidence>
<dbReference type="Proteomes" id="UP000005952">
    <property type="component" value="Chromosome"/>
</dbReference>
<dbReference type="PANTHER" id="PTHR30085">
    <property type="entry name" value="AMINO ACID ABC TRANSPORTER PERMEASE"/>
    <property type="match status" value="1"/>
</dbReference>
<evidence type="ECO:0000313" key="6">
    <source>
        <dbReference type="EMBL" id="AGK58127.1"/>
    </source>
</evidence>
<keyword evidence="4" id="KW-0472">Membrane</keyword>
<evidence type="ECO:0000256" key="3">
    <source>
        <dbReference type="ARBA" id="ARBA00022729"/>
    </source>
</evidence>
<dbReference type="SMART" id="SM00062">
    <property type="entry name" value="PBPb"/>
    <property type="match status" value="1"/>
</dbReference>
<dbReference type="SUPFAM" id="SSF53850">
    <property type="entry name" value="Periplasmic binding protein-like II"/>
    <property type="match status" value="1"/>
</dbReference>
<dbReference type="STRING" id="670307.HYPDE_32263"/>
<dbReference type="eggNOG" id="COG0834">
    <property type="taxonomic scope" value="Bacteria"/>
</dbReference>
<evidence type="ECO:0000256" key="2">
    <source>
        <dbReference type="ARBA" id="ARBA00022448"/>
    </source>
</evidence>
<dbReference type="KEGG" id="hdt:HYPDE_32263"/>
<dbReference type="Pfam" id="PF00497">
    <property type="entry name" value="SBP_bac_3"/>
    <property type="match status" value="1"/>
</dbReference>
<keyword evidence="2" id="KW-0813">Transport</keyword>
<evidence type="ECO:0000259" key="5">
    <source>
        <dbReference type="SMART" id="SM00062"/>
    </source>
</evidence>
<dbReference type="AlphaFoldDB" id="N0B7A4"/>
<keyword evidence="4" id="KW-0812">Transmembrane</keyword>
<dbReference type="InterPro" id="IPR001638">
    <property type="entry name" value="Solute-binding_3/MltF_N"/>
</dbReference>
<reference evidence="6 7" key="1">
    <citation type="journal article" date="2013" name="Genome Announc.">
        <title>Genome sequences for three denitrifying bacterial strains isolated from a uranium- and nitrate-contaminated subsurface environment.</title>
        <authorList>
            <person name="Venkatramanan R."/>
            <person name="Prakash O."/>
            <person name="Woyke T."/>
            <person name="Chain P."/>
            <person name="Goodwin L.A."/>
            <person name="Watson D."/>
            <person name="Brooks S."/>
            <person name="Kostka J.E."/>
            <person name="Green S.J."/>
        </authorList>
    </citation>
    <scope>NUCLEOTIDE SEQUENCE [LARGE SCALE GENOMIC DNA]</scope>
    <source>
        <strain evidence="6 7">1NES1</strain>
    </source>
</reference>